<dbReference type="InterPro" id="IPR007647">
    <property type="entry name" value="RNA_pol_Rpb2_5"/>
</dbReference>
<gene>
    <name evidence="23" type="ORF">CPB84DRAFT_1760339</name>
</gene>
<dbReference type="InterPro" id="IPR015712">
    <property type="entry name" value="DNA-dir_RNA_pol_su2"/>
</dbReference>
<comment type="catalytic activity">
    <reaction evidence="14">
        <text>RNA(n) + a ribonucleoside 5'-triphosphate = RNA(n+1) + diphosphate</text>
        <dbReference type="Rhea" id="RHEA:21248"/>
        <dbReference type="Rhea" id="RHEA-COMP:14527"/>
        <dbReference type="Rhea" id="RHEA-COMP:17342"/>
        <dbReference type="ChEBI" id="CHEBI:33019"/>
        <dbReference type="ChEBI" id="CHEBI:61557"/>
        <dbReference type="ChEBI" id="CHEBI:140395"/>
        <dbReference type="EC" id="2.7.7.6"/>
    </reaction>
</comment>
<feature type="region of interest" description="Disordered" evidence="15">
    <location>
        <begin position="772"/>
        <end position="797"/>
    </location>
</feature>
<dbReference type="InterPro" id="IPR007121">
    <property type="entry name" value="RNA_pol_bsu_CS"/>
</dbReference>
<evidence type="ECO:0000256" key="13">
    <source>
        <dbReference type="RuleBase" id="RU000434"/>
    </source>
</evidence>
<dbReference type="Pfam" id="PF04567">
    <property type="entry name" value="RNA_pol_Rpb2_5"/>
    <property type="match status" value="1"/>
</dbReference>
<dbReference type="InterPro" id="IPR014724">
    <property type="entry name" value="RNA_pol_RPB2_OB-fold"/>
</dbReference>
<evidence type="ECO:0000256" key="14">
    <source>
        <dbReference type="RuleBase" id="RU363031"/>
    </source>
</evidence>
<dbReference type="Proteomes" id="UP000724874">
    <property type="component" value="Unassembled WGS sequence"/>
</dbReference>
<evidence type="ECO:0000259" key="19">
    <source>
        <dbReference type="Pfam" id="PF04563"/>
    </source>
</evidence>
<dbReference type="OrthoDB" id="10248617at2759"/>
<reference evidence="23" key="1">
    <citation type="submission" date="2020-11" db="EMBL/GenBank/DDBJ databases">
        <authorList>
            <consortium name="DOE Joint Genome Institute"/>
            <person name="Ahrendt S."/>
            <person name="Riley R."/>
            <person name="Andreopoulos W."/>
            <person name="LaButti K."/>
            <person name="Pangilinan J."/>
            <person name="Ruiz-duenas F.J."/>
            <person name="Barrasa J.M."/>
            <person name="Sanchez-Garcia M."/>
            <person name="Camarero S."/>
            <person name="Miyauchi S."/>
            <person name="Serrano A."/>
            <person name="Linde D."/>
            <person name="Babiker R."/>
            <person name="Drula E."/>
            <person name="Ayuso-Fernandez I."/>
            <person name="Pacheco R."/>
            <person name="Padilla G."/>
            <person name="Ferreira P."/>
            <person name="Barriuso J."/>
            <person name="Kellner H."/>
            <person name="Castanera R."/>
            <person name="Alfaro M."/>
            <person name="Ramirez L."/>
            <person name="Pisabarro A.G."/>
            <person name="Kuo A."/>
            <person name="Tritt A."/>
            <person name="Lipzen A."/>
            <person name="He G."/>
            <person name="Yan M."/>
            <person name="Ng V."/>
            <person name="Cullen D."/>
            <person name="Martin F."/>
            <person name="Rosso M.-N."/>
            <person name="Henrissat B."/>
            <person name="Hibbett D."/>
            <person name="Martinez A.T."/>
            <person name="Grigoriev I.V."/>
        </authorList>
    </citation>
    <scope>NUCLEOTIDE SEQUENCE</scope>
    <source>
        <strain evidence="23">AH 44721</strain>
    </source>
</reference>
<dbReference type="GO" id="GO:0005634">
    <property type="term" value="C:nucleus"/>
    <property type="evidence" value="ECO:0007669"/>
    <property type="project" value="UniProtKB-SubCell"/>
</dbReference>
<name>A0A9P5P173_GYMJU</name>
<accession>A0A9P5P173</accession>
<dbReference type="GO" id="GO:0000428">
    <property type="term" value="C:DNA-directed RNA polymerase complex"/>
    <property type="evidence" value="ECO:0007669"/>
    <property type="project" value="UniProtKB-KW"/>
</dbReference>
<dbReference type="GO" id="GO:0008270">
    <property type="term" value="F:zinc ion binding"/>
    <property type="evidence" value="ECO:0007669"/>
    <property type="project" value="UniProtKB-KW"/>
</dbReference>
<evidence type="ECO:0000256" key="10">
    <source>
        <dbReference type="ARBA" id="ARBA00022842"/>
    </source>
</evidence>
<dbReference type="GO" id="GO:0032549">
    <property type="term" value="F:ribonucleoside binding"/>
    <property type="evidence" value="ECO:0007669"/>
    <property type="project" value="InterPro"/>
</dbReference>
<dbReference type="Gene3D" id="2.40.50.150">
    <property type="match status" value="1"/>
</dbReference>
<feature type="domain" description="RNA polymerase Rpb2" evidence="22">
    <location>
        <begin position="531"/>
        <end position="601"/>
    </location>
</feature>
<dbReference type="EMBL" id="JADNYJ010000002">
    <property type="protein sequence ID" value="KAF8913099.1"/>
    <property type="molecule type" value="Genomic_DNA"/>
</dbReference>
<evidence type="ECO:0000313" key="24">
    <source>
        <dbReference type="Proteomes" id="UP000724874"/>
    </source>
</evidence>
<dbReference type="Gene3D" id="3.90.1110.10">
    <property type="entry name" value="RNA polymerase Rpb2, domain 2"/>
    <property type="match status" value="1"/>
</dbReference>
<dbReference type="FunFam" id="2.40.50.150:FF:000002">
    <property type="entry name" value="DNA-directed RNA polymerase subunit beta"/>
    <property type="match status" value="1"/>
</dbReference>
<dbReference type="InterPro" id="IPR007644">
    <property type="entry name" value="RNA_pol_bsu_protrusion"/>
</dbReference>
<dbReference type="InterPro" id="IPR007642">
    <property type="entry name" value="RNA_pol_Rpb2_2"/>
</dbReference>
<evidence type="ECO:0000259" key="17">
    <source>
        <dbReference type="Pfam" id="PF04560"/>
    </source>
</evidence>
<comment type="function">
    <text evidence="14">DNA-dependent RNA polymerase catalyzes the transcription of DNA into RNA using the four ribonucleoside triphosphates as substrates.</text>
</comment>
<evidence type="ECO:0000256" key="5">
    <source>
        <dbReference type="ARBA" id="ARBA00022679"/>
    </source>
</evidence>
<protein>
    <recommendedName>
        <fullName evidence="14">DNA-directed RNA polymerase subunit beta</fullName>
        <ecNumber evidence="14">2.7.7.6</ecNumber>
    </recommendedName>
</protein>
<dbReference type="InterPro" id="IPR037034">
    <property type="entry name" value="RNA_pol_Rpb2_2_sf"/>
</dbReference>
<dbReference type="CDD" id="cd00653">
    <property type="entry name" value="RNA_pol_B_RPB2"/>
    <property type="match status" value="1"/>
</dbReference>
<dbReference type="FunFam" id="3.90.1800.10:FF:000002">
    <property type="entry name" value="DNA-directed RNA polymerase subunit beta"/>
    <property type="match status" value="1"/>
</dbReference>
<dbReference type="PROSITE" id="PS01166">
    <property type="entry name" value="RNA_POL_BETA"/>
    <property type="match status" value="1"/>
</dbReference>
<dbReference type="Pfam" id="PF04566">
    <property type="entry name" value="RNA_pol_Rpb2_4"/>
    <property type="match status" value="1"/>
</dbReference>
<dbReference type="Pfam" id="PF04565">
    <property type="entry name" value="RNA_pol_Rpb2_3"/>
    <property type="match status" value="1"/>
</dbReference>
<dbReference type="InterPro" id="IPR037033">
    <property type="entry name" value="DNA-dir_RNAP_su2_hyb_sf"/>
</dbReference>
<dbReference type="InterPro" id="IPR007120">
    <property type="entry name" value="DNA-dir_RNAP_su2_dom"/>
</dbReference>
<dbReference type="Gene3D" id="3.90.1100.10">
    <property type="match status" value="1"/>
</dbReference>
<keyword evidence="6 14" id="KW-0548">Nucleotidyltransferase</keyword>
<evidence type="ECO:0000259" key="16">
    <source>
        <dbReference type="Pfam" id="PF00562"/>
    </source>
</evidence>
<feature type="domain" description="RNA polymerase Rpb2" evidence="20">
    <location>
        <begin position="353"/>
        <end position="408"/>
    </location>
</feature>
<dbReference type="Gene3D" id="3.90.1800.10">
    <property type="entry name" value="RNA polymerase alpha subunit dimerisation domain"/>
    <property type="match status" value="1"/>
</dbReference>
<dbReference type="InterPro" id="IPR007645">
    <property type="entry name" value="RNA_pol_Rpb2_3"/>
</dbReference>
<comment type="subcellular location">
    <subcellularLocation>
        <location evidence="1">Nucleus</location>
    </subcellularLocation>
</comment>
<dbReference type="EC" id="2.7.7.6" evidence="14"/>
<evidence type="ECO:0000256" key="7">
    <source>
        <dbReference type="ARBA" id="ARBA00022723"/>
    </source>
</evidence>
<dbReference type="AlphaFoldDB" id="A0A9P5P173"/>
<dbReference type="FunFam" id="2.40.270.10:FF:000006">
    <property type="entry name" value="DNA-directed RNA polymerase subunit beta"/>
    <property type="match status" value="1"/>
</dbReference>
<keyword evidence="7" id="KW-0479">Metal-binding</keyword>
<organism evidence="23 24">
    <name type="scientific">Gymnopilus junonius</name>
    <name type="common">Spectacular rustgill mushroom</name>
    <name type="synonym">Gymnopilus spectabilis subsp. junonius</name>
    <dbReference type="NCBI Taxonomy" id="109634"/>
    <lineage>
        <taxon>Eukaryota</taxon>
        <taxon>Fungi</taxon>
        <taxon>Dikarya</taxon>
        <taxon>Basidiomycota</taxon>
        <taxon>Agaricomycotina</taxon>
        <taxon>Agaricomycetes</taxon>
        <taxon>Agaricomycetidae</taxon>
        <taxon>Agaricales</taxon>
        <taxon>Agaricineae</taxon>
        <taxon>Hymenogastraceae</taxon>
        <taxon>Gymnopilus</taxon>
    </lineage>
</organism>
<comment type="subunit">
    <text evidence="3">Component of the RNA polymerase II (Pol II) complex consisting of 12 subunits.</text>
</comment>
<evidence type="ECO:0000259" key="22">
    <source>
        <dbReference type="Pfam" id="PF04567"/>
    </source>
</evidence>
<feature type="domain" description="RNA polymerase Rpb2" evidence="21">
    <location>
        <begin position="443"/>
        <end position="504"/>
    </location>
</feature>
<keyword evidence="12" id="KW-0539">Nucleus</keyword>
<keyword evidence="9" id="KW-0862">Zinc</keyword>
<evidence type="ECO:0000313" key="23">
    <source>
        <dbReference type="EMBL" id="KAF8913099.1"/>
    </source>
</evidence>
<dbReference type="GO" id="GO:0003677">
    <property type="term" value="F:DNA binding"/>
    <property type="evidence" value="ECO:0007669"/>
    <property type="project" value="InterPro"/>
</dbReference>
<evidence type="ECO:0000256" key="3">
    <source>
        <dbReference type="ARBA" id="ARBA00011730"/>
    </source>
</evidence>
<dbReference type="InterPro" id="IPR007646">
    <property type="entry name" value="RNA_pol_Rpb2_4"/>
</dbReference>
<dbReference type="Pfam" id="PF00562">
    <property type="entry name" value="RNA_pol_Rpb2_6"/>
    <property type="match status" value="1"/>
</dbReference>
<feature type="domain" description="RNA polymerase Rpb2" evidence="17">
    <location>
        <begin position="982"/>
        <end position="1073"/>
    </location>
</feature>
<dbReference type="Pfam" id="PF04563">
    <property type="entry name" value="RNA_pol_Rpb2_1"/>
    <property type="match status" value="1"/>
</dbReference>
<comment type="similarity">
    <text evidence="2 13">Belongs to the RNA polymerase beta chain family.</text>
</comment>
<dbReference type="Pfam" id="PF04561">
    <property type="entry name" value="RNA_pol_Rpb2_2"/>
    <property type="match status" value="2"/>
</dbReference>
<evidence type="ECO:0000256" key="6">
    <source>
        <dbReference type="ARBA" id="ARBA00022695"/>
    </source>
</evidence>
<keyword evidence="11 14" id="KW-0804">Transcription</keyword>
<evidence type="ECO:0000256" key="11">
    <source>
        <dbReference type="ARBA" id="ARBA00023163"/>
    </source>
</evidence>
<keyword evidence="10" id="KW-0460">Magnesium</keyword>
<evidence type="ECO:0000259" key="18">
    <source>
        <dbReference type="Pfam" id="PF04561"/>
    </source>
</evidence>
<evidence type="ECO:0000256" key="2">
    <source>
        <dbReference type="ARBA" id="ARBA00006835"/>
    </source>
</evidence>
<evidence type="ECO:0000259" key="20">
    <source>
        <dbReference type="Pfam" id="PF04565"/>
    </source>
</evidence>
<dbReference type="PANTHER" id="PTHR20856">
    <property type="entry name" value="DNA-DIRECTED RNA POLYMERASE I SUBUNIT 2"/>
    <property type="match status" value="1"/>
</dbReference>
<proteinExistence type="inferred from homology"/>
<dbReference type="SUPFAM" id="SSF64484">
    <property type="entry name" value="beta and beta-prime subunits of DNA dependent RNA-polymerase"/>
    <property type="match status" value="1"/>
</dbReference>
<dbReference type="Gene3D" id="2.40.270.10">
    <property type="entry name" value="DNA-directed RNA polymerase, subunit 2, domain 6"/>
    <property type="match status" value="1"/>
</dbReference>
<evidence type="ECO:0000256" key="1">
    <source>
        <dbReference type="ARBA" id="ARBA00004123"/>
    </source>
</evidence>
<feature type="domain" description="DNA-directed RNA polymerase subunit 2 hybrid-binding" evidence="16">
    <location>
        <begin position="608"/>
        <end position="980"/>
    </location>
</feature>
<keyword evidence="4 14" id="KW-0240">DNA-directed RNA polymerase</keyword>
<sequence length="1081" mass="122642">MSQDPEATQDPYYEEGNYGVEEDEEAYEEITQEDVGYSFDEFVQNTMQELVDENAESTYGHDADMTRRYEIQFGQIYLSRPTVTETDGSVVPVFPQEARSRRTRRSCMEQEHEENPQDTTKVWIGKVPIMIFIINGSEKVLIAQERMATNHVYVFAKAQPSPINFLSEIRSAVEKGGKTISQFQVKMFHRNQDRRHTNLVVFRALGVISDRDILEHICYDMQDSQMLEMLKPCIDDGFVIQDREVALDFIGNRGTTTGIFPRYMIHRLLLAALERRELDDRDHFGKKRLDLAGPLLANLFRMLFRKLTKDVYRYLQKCVETHKEFNLALAVKHQTITNGLKYSLATGNWGVSQVLNRYTYASTLSHLRQGKIAKPRQLHNTHWGMVCPAETPEGQACGLVKNLALMACISVGSLAAPVIEFLEEWGLESLEENAHSTTPTTKVFVNGVWLGVHRDPANLLKTLKRLRRKNDISGEVSVVRDIREKELRVYTDAGRVCRPLFIVEDQQLVLQKKHIRWLADGINDEGGEFKWEHMVTGGIIELLDAEEEETVMISMTPEDLENSRLQQSGIDPHANDGEFDPAARLKAGTHAHTWTHCEIHPSMILGICASIIPFPDHNQSPRNTYQSAMGKQAMGIFLTNFLIRMDTMANILYYPQKPLATTRSMEYLKFRELPAGQNAIVAILCYSGYNQEDSVIMNQSSIDRGLFRSIYYRSYMDLEKKSGVQLLEEFQKPTRENTLRLKHGTYDKLEDDGFIAPGTGVAGEDIIIGKTAPIPPDSEELGQRTRTHTRRDVSTPLKSTESGIVDQVLITTNSEGLKFVKVRVRSTRIPQIGDKFASRHGQKGTIGITYRQEDMPFTNEGIVPDIIINPHAIPSRMTIGHLVECLLSKVATLIGNEGDATPFTDLTVESVSSFLRQKGYQSRGLEVMYHGHTGRKLQAQVYLGPTYYQRLKHMVDDKIHSRARGPVQILTRQPVEGRSRDGGLRFGEMERDCMISHGIAGFLKERLFEASDAYRLHVCDICGLTAIANLKKQSFECRACKNKTACSQLYIPYAAKLLFQELQSMNIAARLYTVSSGRIRD</sequence>
<feature type="domain" description="RNA polymerase Rpb2" evidence="18">
    <location>
        <begin position="263"/>
        <end position="290"/>
    </location>
</feature>
<evidence type="ECO:0000256" key="4">
    <source>
        <dbReference type="ARBA" id="ARBA00022478"/>
    </source>
</evidence>
<dbReference type="GO" id="GO:0006351">
    <property type="term" value="P:DNA-templated transcription"/>
    <property type="evidence" value="ECO:0007669"/>
    <property type="project" value="InterPro"/>
</dbReference>
<feature type="domain" description="RNA polymerase beta subunit protrusion" evidence="19">
    <location>
        <begin position="131"/>
        <end position="338"/>
    </location>
</feature>
<evidence type="ECO:0000256" key="12">
    <source>
        <dbReference type="ARBA" id="ARBA00023242"/>
    </source>
</evidence>
<dbReference type="GO" id="GO:0003899">
    <property type="term" value="F:DNA-directed RNA polymerase activity"/>
    <property type="evidence" value="ECO:0007669"/>
    <property type="project" value="UniProtKB-EC"/>
</dbReference>
<evidence type="ECO:0000256" key="15">
    <source>
        <dbReference type="SAM" id="MobiDB-lite"/>
    </source>
</evidence>
<evidence type="ECO:0000259" key="21">
    <source>
        <dbReference type="Pfam" id="PF04566"/>
    </source>
</evidence>
<feature type="region of interest" description="Disordered" evidence="15">
    <location>
        <begin position="1"/>
        <end position="22"/>
    </location>
</feature>
<dbReference type="InterPro" id="IPR007641">
    <property type="entry name" value="RNA_pol_Rpb2_7"/>
</dbReference>
<dbReference type="Pfam" id="PF04560">
    <property type="entry name" value="RNA_pol_Rpb2_7"/>
    <property type="match status" value="1"/>
</dbReference>
<keyword evidence="5 14" id="KW-0808">Transferase</keyword>
<comment type="caution">
    <text evidence="23">The sequence shown here is derived from an EMBL/GenBank/DDBJ whole genome shotgun (WGS) entry which is preliminary data.</text>
</comment>
<evidence type="ECO:0000256" key="8">
    <source>
        <dbReference type="ARBA" id="ARBA00022771"/>
    </source>
</evidence>
<feature type="domain" description="RNA polymerase Rpb2" evidence="18">
    <location>
        <begin position="148"/>
        <end position="254"/>
    </location>
</feature>
<keyword evidence="24" id="KW-1185">Reference proteome</keyword>
<evidence type="ECO:0000256" key="9">
    <source>
        <dbReference type="ARBA" id="ARBA00022833"/>
    </source>
</evidence>
<keyword evidence="8" id="KW-0863">Zinc-finger</keyword>